<keyword evidence="6 12" id="KW-0479">Metal-binding</keyword>
<evidence type="ECO:0000256" key="2">
    <source>
        <dbReference type="ARBA" id="ARBA00022515"/>
    </source>
</evidence>
<dbReference type="PANTHER" id="PTHR30313:SF2">
    <property type="entry name" value="DNA PRIMASE"/>
    <property type="match status" value="1"/>
</dbReference>
<organism evidence="15 16">
    <name type="scientific">Dellaglioa carnosa</name>
    <dbReference type="NCBI Taxonomy" id="2995136"/>
    <lineage>
        <taxon>Bacteria</taxon>
        <taxon>Bacillati</taxon>
        <taxon>Bacillota</taxon>
        <taxon>Bacilli</taxon>
        <taxon>Lactobacillales</taxon>
        <taxon>Lactobacillaceae</taxon>
        <taxon>Dellaglioa</taxon>
    </lineage>
</organism>
<dbReference type="PROSITE" id="PS50880">
    <property type="entry name" value="TOPRIM"/>
    <property type="match status" value="1"/>
</dbReference>
<comment type="similarity">
    <text evidence="12 13">Belongs to the DnaG primase family.</text>
</comment>
<reference evidence="15" key="1">
    <citation type="submission" date="2022-09" db="EMBL/GenBank/DDBJ databases">
        <title>Diversity of Dellaglioa algida.</title>
        <authorList>
            <person name="Matthias E."/>
            <person name="Werum V."/>
        </authorList>
    </citation>
    <scope>NUCLEOTIDE SEQUENCE</scope>
    <source>
        <strain evidence="15">TMW 2.2523</strain>
    </source>
</reference>
<dbReference type="PANTHER" id="PTHR30313">
    <property type="entry name" value="DNA PRIMASE"/>
    <property type="match status" value="1"/>
</dbReference>
<dbReference type="SMART" id="SM00493">
    <property type="entry name" value="TOPRIM"/>
    <property type="match status" value="1"/>
</dbReference>
<evidence type="ECO:0000256" key="7">
    <source>
        <dbReference type="ARBA" id="ARBA00022771"/>
    </source>
</evidence>
<dbReference type="InterPro" id="IPR006295">
    <property type="entry name" value="DNA_primase_DnaG"/>
</dbReference>
<evidence type="ECO:0000256" key="4">
    <source>
        <dbReference type="ARBA" id="ARBA00022695"/>
    </source>
</evidence>
<evidence type="ECO:0000256" key="11">
    <source>
        <dbReference type="ARBA" id="ARBA00023163"/>
    </source>
</evidence>
<dbReference type="SMART" id="SM00400">
    <property type="entry name" value="ZnF_CHCC"/>
    <property type="match status" value="1"/>
</dbReference>
<keyword evidence="10 12" id="KW-0238">DNA-binding</keyword>
<evidence type="ECO:0000256" key="8">
    <source>
        <dbReference type="ARBA" id="ARBA00022833"/>
    </source>
</evidence>
<evidence type="ECO:0000256" key="12">
    <source>
        <dbReference type="HAMAP-Rule" id="MF_00974"/>
    </source>
</evidence>
<comment type="function">
    <text evidence="12 13">RNA polymerase that catalyzes the synthesis of short RNA molecules used as primers for DNA polymerase during DNA replication.</text>
</comment>
<evidence type="ECO:0000256" key="1">
    <source>
        <dbReference type="ARBA" id="ARBA00022478"/>
    </source>
</evidence>
<comment type="subunit">
    <text evidence="12">Monomer. Interacts with DnaB.</text>
</comment>
<dbReference type="InterPro" id="IPR037068">
    <property type="entry name" value="DNA_primase_core_N_sf"/>
</dbReference>
<feature type="domain" description="Toprim" evidence="14">
    <location>
        <begin position="264"/>
        <end position="348"/>
    </location>
</feature>
<dbReference type="EMBL" id="JANXLI010000001">
    <property type="protein sequence ID" value="MCZ2490898.1"/>
    <property type="molecule type" value="Genomic_DNA"/>
</dbReference>
<dbReference type="HAMAP" id="MF_00974">
    <property type="entry name" value="DNA_primase_DnaG"/>
    <property type="match status" value="1"/>
</dbReference>
<comment type="cofactor">
    <cofactor evidence="12 13">
        <name>Zn(2+)</name>
        <dbReference type="ChEBI" id="CHEBI:29105"/>
    </cofactor>
    <text evidence="12 13">Binds 1 zinc ion per monomer.</text>
</comment>
<dbReference type="InterPro" id="IPR030846">
    <property type="entry name" value="DnaG_bac"/>
</dbReference>
<dbReference type="EC" id="2.7.7.101" evidence="12"/>
<dbReference type="RefSeq" id="WP_269023599.1">
    <property type="nucleotide sequence ID" value="NZ_JANXKW010000001.1"/>
</dbReference>
<keyword evidence="4 12" id="KW-0548">Nucleotidyltransferase</keyword>
<keyword evidence="5 12" id="KW-0235">DNA replication</keyword>
<accession>A0ABT4JKL9</accession>
<evidence type="ECO:0000256" key="10">
    <source>
        <dbReference type="ARBA" id="ARBA00023125"/>
    </source>
</evidence>
<protein>
    <recommendedName>
        <fullName evidence="12 13">DNA primase</fullName>
        <ecNumber evidence="12">2.7.7.101</ecNumber>
    </recommendedName>
</protein>
<dbReference type="InterPro" id="IPR013264">
    <property type="entry name" value="DNAG_N"/>
</dbReference>
<dbReference type="Gene3D" id="3.90.980.10">
    <property type="entry name" value="DNA primase, catalytic core, N-terminal domain"/>
    <property type="match status" value="1"/>
</dbReference>
<sequence>MARMRIPENVIEHVRTSVNITDVISQYVGLKKSGSNFMGLCPFHEEKTPSFSVSEEKQIFHCFSCGRGGNVFKFLIELDGLSFPESVNKVAEFAGIEIDSKYAQSQLAKTQESIENRQLKQLHDDATKLYQHILMNTEMGQNALDYLHNRGMTDEDITTFQIGFAPEKSVLQDFFNEKKLDYQILRQSGLFIENQAGNLRERFINRVMFPIRNQNGQVVAFSGRLLEKNKDLPKYLNSPETPIFNKRDILFNYDLAKKEIRTEGNVILFEGFMDVIAAYRSGVKNGVASMGTSLTNEQIYLLERSTSQLNICYDGDDPGQNATNRALDLLTNQTKMKVGVLVIPNGMDPDEFVTKNGKEAFLELAHSARETTISFKMNFLKRDRNLKNESEQIDYIDQVLRVLATIKTPFEQDIYVNQLADEFKIDKTILRQQLVDLVANQPREPQHRVNPVRVRTDEPPIEQHQEIMRDEKIDRVERAERLLLYRVLHDHTAWLKIRAVDDFSFVHDNYQLIYTLAEGYLDLHDQYEIASFLDYLPKEALKRFVMQIELMTVSDDSSEDELNDCVSVIMNDSPIERSINQVRSDLAEATRLGNTELTNELSFKLIALYQKQQVPRTSI</sequence>
<evidence type="ECO:0000256" key="9">
    <source>
        <dbReference type="ARBA" id="ARBA00022842"/>
    </source>
</evidence>
<dbReference type="InterPro" id="IPR016136">
    <property type="entry name" value="DNA_helicase_N/primase_C"/>
</dbReference>
<evidence type="ECO:0000256" key="3">
    <source>
        <dbReference type="ARBA" id="ARBA00022679"/>
    </source>
</evidence>
<comment type="domain">
    <text evidence="12">Contains an N-terminal zinc-binding domain, a central core domain that contains the primase activity, and a C-terminal DnaB-binding domain.</text>
</comment>
<dbReference type="Pfam" id="PF10410">
    <property type="entry name" value="DnaB_bind"/>
    <property type="match status" value="1"/>
</dbReference>
<keyword evidence="9" id="KW-0460">Magnesium</keyword>
<keyword evidence="2 12" id="KW-0639">Primosome</keyword>
<dbReference type="CDD" id="cd03364">
    <property type="entry name" value="TOPRIM_DnaG_primases"/>
    <property type="match status" value="1"/>
</dbReference>
<keyword evidence="11 12" id="KW-0804">Transcription</keyword>
<comment type="caution">
    <text evidence="15">The sequence shown here is derived from an EMBL/GenBank/DDBJ whole genome shotgun (WGS) entry which is preliminary data.</text>
</comment>
<evidence type="ECO:0000256" key="6">
    <source>
        <dbReference type="ARBA" id="ARBA00022723"/>
    </source>
</evidence>
<dbReference type="InterPro" id="IPR050219">
    <property type="entry name" value="DnaG_primase"/>
</dbReference>
<evidence type="ECO:0000259" key="14">
    <source>
        <dbReference type="PROSITE" id="PS50880"/>
    </source>
</evidence>
<dbReference type="InterPro" id="IPR002694">
    <property type="entry name" value="Znf_CHC2"/>
</dbReference>
<dbReference type="SUPFAM" id="SSF56731">
    <property type="entry name" value="DNA primase core"/>
    <property type="match status" value="1"/>
</dbReference>
<dbReference type="Gene3D" id="3.90.580.10">
    <property type="entry name" value="Zinc finger, CHC2-type domain"/>
    <property type="match status" value="1"/>
</dbReference>
<dbReference type="Pfam" id="PF08275">
    <property type="entry name" value="DNAG_N"/>
    <property type="match status" value="1"/>
</dbReference>
<gene>
    <name evidence="12 15" type="primary">dnaG</name>
    <name evidence="15" type="ORF">N0K80_01890</name>
</gene>
<dbReference type="NCBIfam" id="TIGR01391">
    <property type="entry name" value="dnaG"/>
    <property type="match status" value="1"/>
</dbReference>
<feature type="zinc finger region" description="CHC2-type" evidence="12">
    <location>
        <begin position="41"/>
        <end position="65"/>
    </location>
</feature>
<dbReference type="Pfam" id="PF13155">
    <property type="entry name" value="Toprim_2"/>
    <property type="match status" value="1"/>
</dbReference>
<dbReference type="InterPro" id="IPR034151">
    <property type="entry name" value="TOPRIM_DnaG_bac"/>
</dbReference>
<dbReference type="Pfam" id="PF01807">
    <property type="entry name" value="Zn_ribbon_DnaG"/>
    <property type="match status" value="1"/>
</dbReference>
<dbReference type="InterPro" id="IPR036977">
    <property type="entry name" value="DNA_primase_Znf_CHC2"/>
</dbReference>
<evidence type="ECO:0000256" key="13">
    <source>
        <dbReference type="PIRNR" id="PIRNR002811"/>
    </source>
</evidence>
<dbReference type="Proteomes" id="UP001081467">
    <property type="component" value="Unassembled WGS sequence"/>
</dbReference>
<dbReference type="Gene3D" id="1.10.860.10">
    <property type="entry name" value="DNAb Helicase, Chain A"/>
    <property type="match status" value="1"/>
</dbReference>
<keyword evidence="8 12" id="KW-0862">Zinc</keyword>
<evidence type="ECO:0000313" key="16">
    <source>
        <dbReference type="Proteomes" id="UP001081467"/>
    </source>
</evidence>
<name>A0ABT4JKL9_9LACO</name>
<dbReference type="SUPFAM" id="SSF57783">
    <property type="entry name" value="Zinc beta-ribbon"/>
    <property type="match status" value="1"/>
</dbReference>
<dbReference type="InterPro" id="IPR019475">
    <property type="entry name" value="DNA_primase_DnaB-bd"/>
</dbReference>
<keyword evidence="16" id="KW-1185">Reference proteome</keyword>
<dbReference type="InterPro" id="IPR006171">
    <property type="entry name" value="TOPRIM_dom"/>
</dbReference>
<comment type="catalytic activity">
    <reaction evidence="12">
        <text>ssDNA + n NTP = ssDNA/pppN(pN)n-1 hybrid + (n-1) diphosphate.</text>
        <dbReference type="EC" id="2.7.7.101"/>
    </reaction>
</comment>
<dbReference type="PIRSF" id="PIRSF002811">
    <property type="entry name" value="DnaG"/>
    <property type="match status" value="1"/>
</dbReference>
<evidence type="ECO:0000313" key="15">
    <source>
        <dbReference type="EMBL" id="MCZ2490898.1"/>
    </source>
</evidence>
<dbReference type="Gene3D" id="3.40.1360.10">
    <property type="match status" value="1"/>
</dbReference>
<proteinExistence type="inferred from homology"/>
<evidence type="ECO:0000256" key="5">
    <source>
        <dbReference type="ARBA" id="ARBA00022705"/>
    </source>
</evidence>
<keyword evidence="3 12" id="KW-0808">Transferase</keyword>
<keyword evidence="7 12" id="KW-0863">Zinc-finger</keyword>
<keyword evidence="1 12" id="KW-0240">DNA-directed RNA polymerase</keyword>